<sequence length="227" mass="25169">MTTNKPWRFGFAMGSRPAPKVPFNVVEKRGGGTTPNTMDRTTIPTAPPQSHFSHGVPKINGSTGGFIGLVVGLIVFIIICGIAIWYLLRRRSRRIPSTRSSGGGFRFFSSQRKRNAGWIQQTDAFNYDSDDEHDYTRPVAPARYAEGGQGFTGRIDEDGGYSDPFDPEKLPENVLRQQIPLHVHPSNPENQHGRTDMPRGYSAADITPKQSPTSPTFEGGTKFKEQF</sequence>
<keyword evidence="2" id="KW-0472">Membrane</keyword>
<dbReference type="OrthoDB" id="3265603at2759"/>
<proteinExistence type="predicted"/>
<feature type="region of interest" description="Disordered" evidence="1">
    <location>
        <begin position="182"/>
        <end position="227"/>
    </location>
</feature>
<dbReference type="EMBL" id="KN837167">
    <property type="protein sequence ID" value="KIJ37693.1"/>
    <property type="molecule type" value="Genomic_DNA"/>
</dbReference>
<evidence type="ECO:0000256" key="1">
    <source>
        <dbReference type="SAM" id="MobiDB-lite"/>
    </source>
</evidence>
<evidence type="ECO:0000256" key="2">
    <source>
        <dbReference type="SAM" id="Phobius"/>
    </source>
</evidence>
<dbReference type="Proteomes" id="UP000054279">
    <property type="component" value="Unassembled WGS sequence"/>
</dbReference>
<gene>
    <name evidence="3" type="ORF">M422DRAFT_33596</name>
</gene>
<organism evidence="3 4">
    <name type="scientific">Sphaerobolus stellatus (strain SS14)</name>
    <dbReference type="NCBI Taxonomy" id="990650"/>
    <lineage>
        <taxon>Eukaryota</taxon>
        <taxon>Fungi</taxon>
        <taxon>Dikarya</taxon>
        <taxon>Basidiomycota</taxon>
        <taxon>Agaricomycotina</taxon>
        <taxon>Agaricomycetes</taxon>
        <taxon>Phallomycetidae</taxon>
        <taxon>Geastrales</taxon>
        <taxon>Sphaerobolaceae</taxon>
        <taxon>Sphaerobolus</taxon>
    </lineage>
</organism>
<feature type="region of interest" description="Disordered" evidence="1">
    <location>
        <begin position="29"/>
        <end position="51"/>
    </location>
</feature>
<keyword evidence="2" id="KW-0812">Transmembrane</keyword>
<keyword evidence="4" id="KW-1185">Reference proteome</keyword>
<name>A0A0C9U425_SPHS4</name>
<feature type="transmembrane region" description="Helical" evidence="2">
    <location>
        <begin position="66"/>
        <end position="88"/>
    </location>
</feature>
<evidence type="ECO:0000313" key="3">
    <source>
        <dbReference type="EMBL" id="KIJ37693.1"/>
    </source>
</evidence>
<accession>A0A0C9U425</accession>
<evidence type="ECO:0000313" key="4">
    <source>
        <dbReference type="Proteomes" id="UP000054279"/>
    </source>
</evidence>
<feature type="region of interest" description="Disordered" evidence="1">
    <location>
        <begin position="140"/>
        <end position="169"/>
    </location>
</feature>
<dbReference type="AlphaFoldDB" id="A0A0C9U425"/>
<protein>
    <submittedName>
        <fullName evidence="3">Unplaced genomic scaffold SPHSTscaffold_92, whole genome shotgun sequence</fullName>
    </submittedName>
</protein>
<feature type="compositionally biased region" description="Polar residues" evidence="1">
    <location>
        <begin position="34"/>
        <end position="51"/>
    </location>
</feature>
<reference evidence="3 4" key="1">
    <citation type="submission" date="2014-06" db="EMBL/GenBank/DDBJ databases">
        <title>Evolutionary Origins and Diversification of the Mycorrhizal Mutualists.</title>
        <authorList>
            <consortium name="DOE Joint Genome Institute"/>
            <consortium name="Mycorrhizal Genomics Consortium"/>
            <person name="Kohler A."/>
            <person name="Kuo A."/>
            <person name="Nagy L.G."/>
            <person name="Floudas D."/>
            <person name="Copeland A."/>
            <person name="Barry K.W."/>
            <person name="Cichocki N."/>
            <person name="Veneault-Fourrey C."/>
            <person name="LaButti K."/>
            <person name="Lindquist E.A."/>
            <person name="Lipzen A."/>
            <person name="Lundell T."/>
            <person name="Morin E."/>
            <person name="Murat C."/>
            <person name="Riley R."/>
            <person name="Ohm R."/>
            <person name="Sun H."/>
            <person name="Tunlid A."/>
            <person name="Henrissat B."/>
            <person name="Grigoriev I.V."/>
            <person name="Hibbett D.S."/>
            <person name="Martin F."/>
        </authorList>
    </citation>
    <scope>NUCLEOTIDE SEQUENCE [LARGE SCALE GENOMIC DNA]</scope>
    <source>
        <strain evidence="3 4">SS14</strain>
    </source>
</reference>
<keyword evidence="2" id="KW-1133">Transmembrane helix</keyword>
<dbReference type="HOGENOM" id="CLU_1190638_0_0_1"/>